<organism evidence="2 3">
    <name type="scientific">Actinocatenispora sera</name>
    <dbReference type="NCBI Taxonomy" id="390989"/>
    <lineage>
        <taxon>Bacteria</taxon>
        <taxon>Bacillati</taxon>
        <taxon>Actinomycetota</taxon>
        <taxon>Actinomycetes</taxon>
        <taxon>Micromonosporales</taxon>
        <taxon>Micromonosporaceae</taxon>
        <taxon>Actinocatenispora</taxon>
    </lineage>
</organism>
<gene>
    <name evidence="2" type="ORF">Asera_28330</name>
</gene>
<dbReference type="AlphaFoldDB" id="A0A810L1E9"/>
<dbReference type="Proteomes" id="UP000680750">
    <property type="component" value="Chromosome"/>
</dbReference>
<evidence type="ECO:0000313" key="2">
    <source>
        <dbReference type="EMBL" id="BCJ28725.1"/>
    </source>
</evidence>
<name>A0A810L1E9_9ACTN</name>
<dbReference type="EMBL" id="AP023354">
    <property type="protein sequence ID" value="BCJ28725.1"/>
    <property type="molecule type" value="Genomic_DNA"/>
</dbReference>
<reference evidence="2" key="1">
    <citation type="submission" date="2020-08" db="EMBL/GenBank/DDBJ databases">
        <title>Whole genome shotgun sequence of Actinocatenispora sera NBRC 101916.</title>
        <authorList>
            <person name="Komaki H."/>
            <person name="Tamura T."/>
        </authorList>
    </citation>
    <scope>NUCLEOTIDE SEQUENCE</scope>
    <source>
        <strain evidence="2">NBRC 101916</strain>
    </source>
</reference>
<sequence>MGTSTSYPGPVGGTGAHNREWQRTRRRLTDLGKRLDNVLRGPGGPEGARQLLNDRQDDIAAGLAAALRAHPSRALLVEPITVQARALIDTLERLQLDGLVGIGVVGASPDERELQFISAFLGDVSPGTVPEYAVRRGVRSTVETAIKDNAPLRAAVRSGDGGYRMPRELFCSIFQLFFADAVRAFLRAVVAEHLKIALPVLYLDPTGLIADAAAKKLVGLVPNPCEEERQQPGPRRDSIAGTARSMVVRAVSQILDLDEQALEAA</sequence>
<feature type="region of interest" description="Disordered" evidence="1">
    <location>
        <begin position="1"/>
        <end position="22"/>
    </location>
</feature>
<proteinExistence type="predicted"/>
<keyword evidence="3" id="KW-1185">Reference proteome</keyword>
<evidence type="ECO:0000256" key="1">
    <source>
        <dbReference type="SAM" id="MobiDB-lite"/>
    </source>
</evidence>
<dbReference type="KEGG" id="aser:Asera_28330"/>
<evidence type="ECO:0000313" key="3">
    <source>
        <dbReference type="Proteomes" id="UP000680750"/>
    </source>
</evidence>
<accession>A0A810L1E9</accession>
<dbReference type="RefSeq" id="WP_157035077.1">
    <property type="nucleotide sequence ID" value="NZ_AP023354.1"/>
</dbReference>
<dbReference type="OrthoDB" id="4172251at2"/>
<protein>
    <submittedName>
        <fullName evidence="2">Uncharacterized protein</fullName>
    </submittedName>
</protein>